<dbReference type="PROSITE" id="PS01148">
    <property type="entry name" value="UPF0033"/>
    <property type="match status" value="1"/>
</dbReference>
<dbReference type="PATRIC" id="fig|1129794.4.peg.5564"/>
<reference evidence="5 6" key="1">
    <citation type="journal article" date="2013" name="Genome Announc.">
        <title>Complete Genome Sequence of Glaciecola psychrophila Strain 170T.</title>
        <authorList>
            <person name="Yin J."/>
            <person name="Chen J."/>
            <person name="Liu G."/>
            <person name="Yu Y."/>
            <person name="Song L."/>
            <person name="Wang X."/>
            <person name="Qu X."/>
        </authorList>
    </citation>
    <scope>NUCLEOTIDE SEQUENCE [LARGE SCALE GENOMIC DNA]</scope>
    <source>
        <strain evidence="5 6">170</strain>
    </source>
</reference>
<evidence type="ECO:0000256" key="3">
    <source>
        <dbReference type="HAMAP-Rule" id="MF_00413"/>
    </source>
</evidence>
<dbReference type="KEGG" id="gps:C427_5587"/>
<dbReference type="AlphaFoldDB" id="K6YVZ6"/>
<keyword evidence="2 3" id="KW-0963">Cytoplasm</keyword>
<keyword evidence="6" id="KW-1185">Reference proteome</keyword>
<feature type="domain" description="UPF0033" evidence="4">
    <location>
        <begin position="14"/>
        <end position="38"/>
    </location>
</feature>
<protein>
    <recommendedName>
        <fullName evidence="3">Sulfur carrier protein TusA</fullName>
    </recommendedName>
</protein>
<dbReference type="eggNOG" id="COG0425">
    <property type="taxonomic scope" value="Bacteria"/>
</dbReference>
<evidence type="ECO:0000259" key="4">
    <source>
        <dbReference type="PROSITE" id="PS01148"/>
    </source>
</evidence>
<accession>K6YVZ6</accession>
<dbReference type="OrthoDB" id="9797352at2"/>
<dbReference type="PANTHER" id="PTHR33279:SF2">
    <property type="entry name" value="SULFUR CARRIER PROTEIN TUSA"/>
    <property type="match status" value="1"/>
</dbReference>
<dbReference type="HOGENOM" id="CLU_165255_5_0_6"/>
<comment type="function">
    <text evidence="3">Sulfur carrier protein which probably makes part of a sulfur-relay system.</text>
</comment>
<feature type="active site" description="Cysteine persulfide intermediate" evidence="3">
    <location>
        <position position="21"/>
    </location>
</feature>
<dbReference type="GO" id="GO:0002143">
    <property type="term" value="P:tRNA wobble position uridine thiolation"/>
    <property type="evidence" value="ECO:0007669"/>
    <property type="project" value="InterPro"/>
</dbReference>
<dbReference type="InterPro" id="IPR036868">
    <property type="entry name" value="TusA-like_sf"/>
</dbReference>
<evidence type="ECO:0000313" key="6">
    <source>
        <dbReference type="Proteomes" id="UP000011864"/>
    </source>
</evidence>
<dbReference type="GO" id="GO:0097163">
    <property type="term" value="F:sulfur carrier activity"/>
    <property type="evidence" value="ECO:0007669"/>
    <property type="project" value="UniProtKB-UniRule"/>
</dbReference>
<dbReference type="InterPro" id="IPR022931">
    <property type="entry name" value="Sulphur_carrier_TusA"/>
</dbReference>
<sequence>MKDLSRFESADYQLDALGLLCPEPVMMVRLKIREMNVGETLAVTADDHSTTRDIPSFCRFMDHELVDVQSVTSPYQYVIKKGR</sequence>
<dbReference type="HAMAP" id="MF_00413">
    <property type="entry name" value="Thiourid_synth_A"/>
    <property type="match status" value="1"/>
</dbReference>
<gene>
    <name evidence="3" type="primary">tusA</name>
    <name evidence="5" type="ORF">C427_5587</name>
</gene>
<dbReference type="PANTHER" id="PTHR33279">
    <property type="entry name" value="SULFUR CARRIER PROTEIN YEDF-RELATED"/>
    <property type="match status" value="1"/>
</dbReference>
<dbReference type="EMBL" id="CP003837">
    <property type="protein sequence ID" value="AGH47681.1"/>
    <property type="molecule type" value="Genomic_DNA"/>
</dbReference>
<dbReference type="InterPro" id="IPR001455">
    <property type="entry name" value="TusA-like"/>
</dbReference>
<comment type="subcellular location">
    <subcellularLocation>
        <location evidence="3">Cytoplasm</location>
    </subcellularLocation>
</comment>
<dbReference type="Gene3D" id="3.30.110.40">
    <property type="entry name" value="TusA-like domain"/>
    <property type="match status" value="1"/>
</dbReference>
<name>K6YVZ6_9ALTE</name>
<dbReference type="Pfam" id="PF01206">
    <property type="entry name" value="TusA"/>
    <property type="match status" value="1"/>
</dbReference>
<proteinExistence type="inferred from homology"/>
<dbReference type="RefSeq" id="WP_007636672.1">
    <property type="nucleotide sequence ID" value="NC_020514.1"/>
</dbReference>
<evidence type="ECO:0000256" key="1">
    <source>
        <dbReference type="ARBA" id="ARBA00008984"/>
    </source>
</evidence>
<evidence type="ECO:0000256" key="2">
    <source>
        <dbReference type="ARBA" id="ARBA00022490"/>
    </source>
</evidence>
<organism evidence="5 6">
    <name type="scientific">Paraglaciecola psychrophila 170</name>
    <dbReference type="NCBI Taxonomy" id="1129794"/>
    <lineage>
        <taxon>Bacteria</taxon>
        <taxon>Pseudomonadati</taxon>
        <taxon>Pseudomonadota</taxon>
        <taxon>Gammaproteobacteria</taxon>
        <taxon>Alteromonadales</taxon>
        <taxon>Alteromonadaceae</taxon>
        <taxon>Paraglaciecola</taxon>
    </lineage>
</organism>
<dbReference type="STRING" id="1129794.C427_5587"/>
<dbReference type="SUPFAM" id="SSF64307">
    <property type="entry name" value="SirA-like"/>
    <property type="match status" value="1"/>
</dbReference>
<comment type="similarity">
    <text evidence="1 3">Belongs to the sulfur carrier protein TusA family.</text>
</comment>
<dbReference type="NCBIfam" id="NF001423">
    <property type="entry name" value="PRK00299.1"/>
    <property type="match status" value="1"/>
</dbReference>
<dbReference type="Proteomes" id="UP000011864">
    <property type="component" value="Chromosome"/>
</dbReference>
<evidence type="ECO:0000313" key="5">
    <source>
        <dbReference type="EMBL" id="AGH47681.1"/>
    </source>
</evidence>
<dbReference type="GO" id="GO:0005737">
    <property type="term" value="C:cytoplasm"/>
    <property type="evidence" value="ECO:0007669"/>
    <property type="project" value="UniProtKB-SubCell"/>
</dbReference>